<dbReference type="RefSeq" id="WP_377397509.1">
    <property type="nucleotide sequence ID" value="NZ_JBHTFQ010000001.1"/>
</dbReference>
<organism evidence="8 9">
    <name type="scientific">Plastorhodobacter daqingensis</name>
    <dbReference type="NCBI Taxonomy" id="1387281"/>
    <lineage>
        <taxon>Bacteria</taxon>
        <taxon>Pseudomonadati</taxon>
        <taxon>Pseudomonadota</taxon>
        <taxon>Alphaproteobacteria</taxon>
        <taxon>Rhodobacterales</taxon>
        <taxon>Paracoccaceae</taxon>
        <taxon>Plastorhodobacter</taxon>
    </lineage>
</organism>
<evidence type="ECO:0000256" key="6">
    <source>
        <dbReference type="PROSITE-ProRule" id="PRU01024"/>
    </source>
</evidence>
<keyword evidence="5" id="KW-0411">Iron-sulfur</keyword>
<evidence type="ECO:0000256" key="1">
    <source>
        <dbReference type="ARBA" id="ARBA00022485"/>
    </source>
</evidence>
<evidence type="ECO:0000256" key="5">
    <source>
        <dbReference type="ARBA" id="ARBA00023014"/>
    </source>
</evidence>
<dbReference type="InterPro" id="IPR029063">
    <property type="entry name" value="SAM-dependent_MTases_sf"/>
</dbReference>
<keyword evidence="2 6" id="KW-0489">Methyltransferase</keyword>
<dbReference type="PROSITE" id="PS51687">
    <property type="entry name" value="SAM_MT_RNA_M5U"/>
    <property type="match status" value="1"/>
</dbReference>
<dbReference type="InterPro" id="IPR010280">
    <property type="entry name" value="U5_MeTrfase_fam"/>
</dbReference>
<reference evidence="9" key="1">
    <citation type="journal article" date="2019" name="Int. J. Syst. Evol. Microbiol.">
        <title>The Global Catalogue of Microorganisms (GCM) 10K type strain sequencing project: providing services to taxonomists for standard genome sequencing and annotation.</title>
        <authorList>
            <consortium name="The Broad Institute Genomics Platform"/>
            <consortium name="The Broad Institute Genome Sequencing Center for Infectious Disease"/>
            <person name="Wu L."/>
            <person name="Ma J."/>
        </authorList>
    </citation>
    <scope>NUCLEOTIDE SEQUENCE [LARGE SCALE GENOMIC DNA]</scope>
    <source>
        <strain evidence="9">CGMCC 1.12750</strain>
    </source>
</reference>
<sequence length="408" mass="43248">MRLTIARLGHRGDGVAEGILVPLALPGEVVEGELSDGRMVAPKIVTPSSDRVRPPCGHFRSCGGCVVQHASDGFVAGWKQEVVTTALAAQGLHAPMRPVLTSPPRSRRRAALSGRRTKKGAIVGLHGRASDTLVAIPGCQLLHPDLMALIPALEAIVTLGATRKGEMSLVVTRSDSGADVAARGGKPLDPALRAELAALTGRWAIARLSWDGETVALHQLPVQRFGSAEVAPPPGAFLQATAEGEAALVAAVTEAVGSARRVADLFAGCGTFALPLARQAELHAVEGEAAMLQALDRGWRAAEGLRRVTHEARDLFRRPLMAEELRRFDAVVIDPPRAGAEAQVAQLAASDVPVIAMVSCNPVTFARDARTLVSAGHSLEWVQVVDQFRWSSHVELAARFTKGHIRRD</sequence>
<dbReference type="GO" id="GO:0032259">
    <property type="term" value="P:methylation"/>
    <property type="evidence" value="ECO:0007669"/>
    <property type="project" value="UniProtKB-KW"/>
</dbReference>
<keyword evidence="3 6" id="KW-0808">Transferase</keyword>
<feature type="binding site" evidence="6">
    <location>
        <position position="286"/>
    </location>
    <ligand>
        <name>S-adenosyl-L-methionine</name>
        <dbReference type="ChEBI" id="CHEBI:59789"/>
    </ligand>
</feature>
<feature type="region of interest" description="Disordered" evidence="7">
    <location>
        <begin position="96"/>
        <end position="116"/>
    </location>
</feature>
<dbReference type="InterPro" id="IPR012340">
    <property type="entry name" value="NA-bd_OB-fold"/>
</dbReference>
<evidence type="ECO:0000256" key="3">
    <source>
        <dbReference type="ARBA" id="ARBA00022679"/>
    </source>
</evidence>
<dbReference type="EC" id="2.1.1.-" evidence="8"/>
<dbReference type="PANTHER" id="PTHR11061">
    <property type="entry name" value="RNA M5U METHYLTRANSFERASE"/>
    <property type="match status" value="1"/>
</dbReference>
<comment type="caution">
    <text evidence="8">The sequence shown here is derived from an EMBL/GenBank/DDBJ whole genome shotgun (WGS) entry which is preliminary data.</text>
</comment>
<evidence type="ECO:0000256" key="2">
    <source>
        <dbReference type="ARBA" id="ARBA00022603"/>
    </source>
</evidence>
<keyword evidence="9" id="KW-1185">Reference proteome</keyword>
<dbReference type="EMBL" id="JBHTFQ010000001">
    <property type="protein sequence ID" value="MFC7702684.1"/>
    <property type="molecule type" value="Genomic_DNA"/>
</dbReference>
<feature type="binding site" evidence="6">
    <location>
        <position position="266"/>
    </location>
    <ligand>
        <name>S-adenosyl-L-methionine</name>
        <dbReference type="ChEBI" id="CHEBI:59789"/>
    </ligand>
</feature>
<evidence type="ECO:0000313" key="8">
    <source>
        <dbReference type="EMBL" id="MFC7702684.1"/>
    </source>
</evidence>
<name>A0ABW2UDE7_9RHOB</name>
<feature type="compositionally biased region" description="Basic residues" evidence="7">
    <location>
        <begin position="105"/>
        <end position="116"/>
    </location>
</feature>
<dbReference type="Pfam" id="PF05958">
    <property type="entry name" value="tRNA_U5-meth_tr"/>
    <property type="match status" value="1"/>
</dbReference>
<feature type="binding site" evidence="6">
    <location>
        <position position="334"/>
    </location>
    <ligand>
        <name>S-adenosyl-L-methionine</name>
        <dbReference type="ChEBI" id="CHEBI:59789"/>
    </ligand>
</feature>
<evidence type="ECO:0000313" key="9">
    <source>
        <dbReference type="Proteomes" id="UP001596516"/>
    </source>
</evidence>
<comment type="similarity">
    <text evidence="6">Belongs to the class I-like SAM-binding methyltransferase superfamily. RNA M5U methyltransferase family.</text>
</comment>
<dbReference type="GO" id="GO:0008168">
    <property type="term" value="F:methyltransferase activity"/>
    <property type="evidence" value="ECO:0007669"/>
    <property type="project" value="UniProtKB-KW"/>
</dbReference>
<dbReference type="PANTHER" id="PTHR11061:SF49">
    <property type="entry name" value="23S RRNA (URACIL(1939)-C(5))-METHYLTRANSFERASE RLMD"/>
    <property type="match status" value="1"/>
</dbReference>
<evidence type="ECO:0000256" key="4">
    <source>
        <dbReference type="ARBA" id="ARBA00022691"/>
    </source>
</evidence>
<feature type="binding site" evidence="6">
    <location>
        <position position="239"/>
    </location>
    <ligand>
        <name>S-adenosyl-L-methionine</name>
        <dbReference type="ChEBI" id="CHEBI:59789"/>
    </ligand>
</feature>
<dbReference type="SUPFAM" id="SSF53335">
    <property type="entry name" value="S-adenosyl-L-methionine-dependent methyltransferases"/>
    <property type="match status" value="1"/>
</dbReference>
<keyword evidence="4 6" id="KW-0949">S-adenosyl-L-methionine</keyword>
<dbReference type="CDD" id="cd02440">
    <property type="entry name" value="AdoMet_MTases"/>
    <property type="match status" value="1"/>
</dbReference>
<evidence type="ECO:0000256" key="7">
    <source>
        <dbReference type="SAM" id="MobiDB-lite"/>
    </source>
</evidence>
<keyword evidence="1" id="KW-0004">4Fe-4S</keyword>
<dbReference type="Proteomes" id="UP001596516">
    <property type="component" value="Unassembled WGS sequence"/>
</dbReference>
<accession>A0ABW2UDE7</accession>
<feature type="active site" description="Nucleophile" evidence="6">
    <location>
        <position position="360"/>
    </location>
</feature>
<dbReference type="Gene3D" id="3.40.50.150">
    <property type="entry name" value="Vaccinia Virus protein VP39"/>
    <property type="match status" value="1"/>
</dbReference>
<dbReference type="Gene3D" id="2.40.50.140">
    <property type="entry name" value="Nucleic acid-binding proteins"/>
    <property type="match status" value="1"/>
</dbReference>
<keyword evidence="1" id="KW-0408">Iron</keyword>
<keyword evidence="1" id="KW-0479">Metal-binding</keyword>
<dbReference type="Gene3D" id="2.40.50.1070">
    <property type="match status" value="1"/>
</dbReference>
<protein>
    <submittedName>
        <fullName evidence="8">Class I SAM-dependent RNA methyltransferase</fullName>
        <ecNumber evidence="8">2.1.1.-</ecNumber>
    </submittedName>
</protein>
<gene>
    <name evidence="8" type="ORF">ACFQXB_00565</name>
</gene>
<proteinExistence type="inferred from homology"/>